<dbReference type="PANTHER" id="PTHR21298:SF2">
    <property type="entry name" value="GH01721P"/>
    <property type="match status" value="1"/>
</dbReference>
<dbReference type="Pfam" id="PF00788">
    <property type="entry name" value="RA"/>
    <property type="match status" value="2"/>
</dbReference>
<dbReference type="Proteomes" id="UP000014500">
    <property type="component" value="Unassembled WGS sequence"/>
</dbReference>
<keyword evidence="3" id="KW-1185">Reference proteome</keyword>
<dbReference type="AlphaFoldDB" id="T1IP96"/>
<protein>
    <recommendedName>
        <fullName evidence="1">Ras-associating domain-containing protein</fullName>
    </recommendedName>
</protein>
<dbReference type="HOGENOM" id="CLU_018508_1_0_1"/>
<feature type="domain" description="Ras-associating" evidence="1">
    <location>
        <begin position="60"/>
        <end position="202"/>
    </location>
</feature>
<dbReference type="PROSITE" id="PS50200">
    <property type="entry name" value="RA"/>
    <property type="match status" value="1"/>
</dbReference>
<evidence type="ECO:0000259" key="1">
    <source>
        <dbReference type="PROSITE" id="PS50200"/>
    </source>
</evidence>
<reference evidence="2" key="2">
    <citation type="submission" date="2015-02" db="UniProtKB">
        <authorList>
            <consortium name="EnsemblMetazoa"/>
        </authorList>
    </citation>
    <scope>IDENTIFICATION</scope>
</reference>
<dbReference type="EnsemblMetazoa" id="SMAR002845-RA">
    <property type="protein sequence ID" value="SMAR002845-PA"/>
    <property type="gene ID" value="SMAR002845"/>
</dbReference>
<evidence type="ECO:0000313" key="2">
    <source>
        <dbReference type="EnsemblMetazoa" id="SMAR002845-PA"/>
    </source>
</evidence>
<dbReference type="InterPro" id="IPR000159">
    <property type="entry name" value="RA_dom"/>
</dbReference>
<dbReference type="eggNOG" id="ENOG502RIIZ">
    <property type="taxonomic scope" value="Eukaryota"/>
</dbReference>
<dbReference type="PANTHER" id="PTHR21298">
    <property type="entry name" value="GH01721P"/>
    <property type="match status" value="1"/>
</dbReference>
<dbReference type="CDD" id="cd17043">
    <property type="entry name" value="RA"/>
    <property type="match status" value="1"/>
</dbReference>
<dbReference type="GO" id="GO:0045742">
    <property type="term" value="P:positive regulation of epidermal growth factor receptor signaling pathway"/>
    <property type="evidence" value="ECO:0007669"/>
    <property type="project" value="TreeGrafter"/>
</dbReference>
<proteinExistence type="predicted"/>
<dbReference type="InterPro" id="IPR029071">
    <property type="entry name" value="Ubiquitin-like_domsf"/>
</dbReference>
<name>T1IP96_STRMM</name>
<dbReference type="Gene3D" id="3.10.20.90">
    <property type="entry name" value="Phosphatidylinositol 3-kinase Catalytic Subunit, Chain A, domain 1"/>
    <property type="match status" value="1"/>
</dbReference>
<dbReference type="EMBL" id="JH431251">
    <property type="status" value="NOT_ANNOTATED_CDS"/>
    <property type="molecule type" value="Genomic_DNA"/>
</dbReference>
<evidence type="ECO:0000313" key="3">
    <source>
        <dbReference type="Proteomes" id="UP000014500"/>
    </source>
</evidence>
<dbReference type="SMART" id="SM00314">
    <property type="entry name" value="RA"/>
    <property type="match status" value="1"/>
</dbReference>
<accession>T1IP96</accession>
<dbReference type="PhylomeDB" id="T1IP96"/>
<sequence>MLKHVHISSYTSRRAADNLSLNSTASYASSSSGGSTLSADSEELSSRSRCSSITSLQRHFTVPIKVYANVLRSDIEYKTLSVSPQMTSKELITSILNKYKMKHRDPNLFYLTMEVGVKGLPIRTVMMLDDEAKPVELQSCHPIGHSKISLQTRRGGLTKVYDSCLMSGVNERKLHPDDYPLLIQQQWQSCDQFAFYLRRNIETIRKVPWTRCLDVSGHINFRLTLKDEVSPKIIHSPTLKPSYNDYENYFYI</sequence>
<organism evidence="2 3">
    <name type="scientific">Strigamia maritima</name>
    <name type="common">European centipede</name>
    <name type="synonym">Geophilus maritimus</name>
    <dbReference type="NCBI Taxonomy" id="126957"/>
    <lineage>
        <taxon>Eukaryota</taxon>
        <taxon>Metazoa</taxon>
        <taxon>Ecdysozoa</taxon>
        <taxon>Arthropoda</taxon>
        <taxon>Myriapoda</taxon>
        <taxon>Chilopoda</taxon>
        <taxon>Pleurostigmophora</taxon>
        <taxon>Geophilomorpha</taxon>
        <taxon>Linotaeniidae</taxon>
        <taxon>Strigamia</taxon>
    </lineage>
</organism>
<reference evidence="3" key="1">
    <citation type="submission" date="2011-05" db="EMBL/GenBank/DDBJ databases">
        <authorList>
            <person name="Richards S.R."/>
            <person name="Qu J."/>
            <person name="Jiang H."/>
            <person name="Jhangiani S.N."/>
            <person name="Agravi P."/>
            <person name="Goodspeed R."/>
            <person name="Gross S."/>
            <person name="Mandapat C."/>
            <person name="Jackson L."/>
            <person name="Mathew T."/>
            <person name="Pu L."/>
            <person name="Thornton R."/>
            <person name="Saada N."/>
            <person name="Wilczek-Boney K.B."/>
            <person name="Lee S."/>
            <person name="Kovar C."/>
            <person name="Wu Y."/>
            <person name="Scherer S.E."/>
            <person name="Worley K.C."/>
            <person name="Muzny D.M."/>
            <person name="Gibbs R."/>
        </authorList>
    </citation>
    <scope>NUCLEOTIDE SEQUENCE</scope>
    <source>
        <strain evidence="3">Brora</strain>
    </source>
</reference>
<dbReference type="SUPFAM" id="SSF54236">
    <property type="entry name" value="Ubiquitin-like"/>
    <property type="match status" value="1"/>
</dbReference>
<dbReference type="GO" id="GO:0007165">
    <property type="term" value="P:signal transduction"/>
    <property type="evidence" value="ECO:0007669"/>
    <property type="project" value="InterPro"/>
</dbReference>
<dbReference type="GO" id="GO:0045743">
    <property type="term" value="P:positive regulation of fibroblast growth factor receptor signaling pathway"/>
    <property type="evidence" value="ECO:0007669"/>
    <property type="project" value="TreeGrafter"/>
</dbReference>